<evidence type="ECO:0000313" key="8">
    <source>
        <dbReference type="Proteomes" id="UP000199494"/>
    </source>
</evidence>
<reference evidence="7 8" key="1">
    <citation type="submission" date="2016-10" db="EMBL/GenBank/DDBJ databases">
        <authorList>
            <person name="de Groot N.N."/>
        </authorList>
    </citation>
    <scope>NUCLEOTIDE SEQUENCE [LARGE SCALE GENOMIC DNA]</scope>
    <source>
        <strain evidence="7 8">CGMCC 4.5506</strain>
    </source>
</reference>
<dbReference type="Gene3D" id="3.30.70.2740">
    <property type="match status" value="1"/>
</dbReference>
<name>A0A1G6W334_9PSEU</name>
<dbReference type="Pfam" id="PF02913">
    <property type="entry name" value="FAD-oxidase_C"/>
    <property type="match status" value="1"/>
</dbReference>
<dbReference type="PANTHER" id="PTHR42934">
    <property type="entry name" value="GLYCOLATE OXIDASE SUBUNIT GLCD"/>
    <property type="match status" value="1"/>
</dbReference>
<keyword evidence="4" id="KW-0274">FAD</keyword>
<gene>
    <name evidence="7" type="ORF">SAMN05421630_110148</name>
</gene>
<proteinExistence type="inferred from homology"/>
<organism evidence="7 8">
    <name type="scientific">Prauserella marina</name>
    <dbReference type="NCBI Taxonomy" id="530584"/>
    <lineage>
        <taxon>Bacteria</taxon>
        <taxon>Bacillati</taxon>
        <taxon>Actinomycetota</taxon>
        <taxon>Actinomycetes</taxon>
        <taxon>Pseudonocardiales</taxon>
        <taxon>Pseudonocardiaceae</taxon>
        <taxon>Prauserella</taxon>
    </lineage>
</organism>
<evidence type="ECO:0000313" key="7">
    <source>
        <dbReference type="EMBL" id="SDD60123.1"/>
    </source>
</evidence>
<evidence type="ECO:0000259" key="6">
    <source>
        <dbReference type="Pfam" id="PF02913"/>
    </source>
</evidence>
<protein>
    <submittedName>
        <fullName evidence="7">Glycolate oxidase</fullName>
    </submittedName>
</protein>
<dbReference type="InterPro" id="IPR051914">
    <property type="entry name" value="FAD-linked_OxidoTrans_Type4"/>
</dbReference>
<evidence type="ECO:0000256" key="1">
    <source>
        <dbReference type="ARBA" id="ARBA00001974"/>
    </source>
</evidence>
<sequence>MLLLQYDDHYDSDRADPMTRAAGIAGEHGAEIIVADTPAEAHTLHEARRSLGVATERLGASLIEDVCVPRRALGAFVEGVAAIGNRHHVRTACAGHAGDGNMHPKIIFDATDPDDVSRAREAFDAVMRLGLDLGGTITGEHGVGLLKRDWLRTELGPVSMELHRGIKQLFDPHGILNPGKVL</sequence>
<dbReference type="PANTHER" id="PTHR42934:SF2">
    <property type="entry name" value="GLYCOLATE OXIDASE SUBUNIT GLCD"/>
    <property type="match status" value="1"/>
</dbReference>
<keyword evidence="8" id="KW-1185">Reference proteome</keyword>
<evidence type="ECO:0000256" key="5">
    <source>
        <dbReference type="ARBA" id="ARBA00023002"/>
    </source>
</evidence>
<dbReference type="Proteomes" id="UP000199494">
    <property type="component" value="Unassembled WGS sequence"/>
</dbReference>
<dbReference type="InterPro" id="IPR016171">
    <property type="entry name" value="Vanillyl_alc_oxidase_C-sub2"/>
</dbReference>
<dbReference type="InterPro" id="IPR004113">
    <property type="entry name" value="FAD-bd_oxidored_4_C"/>
</dbReference>
<dbReference type="GO" id="GO:0050660">
    <property type="term" value="F:flavin adenine dinucleotide binding"/>
    <property type="evidence" value="ECO:0007669"/>
    <property type="project" value="InterPro"/>
</dbReference>
<feature type="domain" description="FAD-binding oxidoreductase/transferase type 4 C-terminal" evidence="6">
    <location>
        <begin position="18"/>
        <end position="181"/>
    </location>
</feature>
<evidence type="ECO:0000256" key="2">
    <source>
        <dbReference type="ARBA" id="ARBA00008000"/>
    </source>
</evidence>
<evidence type="ECO:0000256" key="4">
    <source>
        <dbReference type="ARBA" id="ARBA00022827"/>
    </source>
</evidence>
<dbReference type="Gene3D" id="1.10.45.10">
    <property type="entry name" value="Vanillyl-alcohol Oxidase, Chain A, domain 4"/>
    <property type="match status" value="1"/>
</dbReference>
<dbReference type="STRING" id="530584.SAMN05421630_110148"/>
<keyword evidence="3" id="KW-0285">Flavoprotein</keyword>
<dbReference type="EMBL" id="FMZE01000010">
    <property type="protein sequence ID" value="SDD60123.1"/>
    <property type="molecule type" value="Genomic_DNA"/>
</dbReference>
<evidence type="ECO:0000256" key="3">
    <source>
        <dbReference type="ARBA" id="ARBA00022630"/>
    </source>
</evidence>
<keyword evidence="5" id="KW-0560">Oxidoreductase</keyword>
<comment type="similarity">
    <text evidence="2">Belongs to the FAD-binding oxidoreductase/transferase type 4 family.</text>
</comment>
<comment type="cofactor">
    <cofactor evidence="1">
        <name>FAD</name>
        <dbReference type="ChEBI" id="CHEBI:57692"/>
    </cofactor>
</comment>
<dbReference type="SUPFAM" id="SSF55103">
    <property type="entry name" value="FAD-linked oxidases, C-terminal domain"/>
    <property type="match status" value="1"/>
</dbReference>
<accession>A0A1G6W334</accession>
<dbReference type="GO" id="GO:0016491">
    <property type="term" value="F:oxidoreductase activity"/>
    <property type="evidence" value="ECO:0007669"/>
    <property type="project" value="UniProtKB-KW"/>
</dbReference>
<dbReference type="FunFam" id="1.10.45.10:FF:000001">
    <property type="entry name" value="D-lactate dehydrogenase mitochondrial"/>
    <property type="match status" value="1"/>
</dbReference>
<dbReference type="InterPro" id="IPR016164">
    <property type="entry name" value="FAD-linked_Oxase-like_C"/>
</dbReference>
<dbReference type="FunFam" id="3.30.70.2740:FF:000001">
    <property type="entry name" value="D-lactate dehydrogenase mitochondrial"/>
    <property type="match status" value="1"/>
</dbReference>
<dbReference type="AlphaFoldDB" id="A0A1G6W334"/>